<dbReference type="InterPro" id="IPR001128">
    <property type="entry name" value="Cyt_P450"/>
</dbReference>
<dbReference type="Gene3D" id="1.10.630.10">
    <property type="entry name" value="Cytochrome P450"/>
    <property type="match status" value="1"/>
</dbReference>
<dbReference type="GO" id="GO:0020037">
    <property type="term" value="F:heme binding"/>
    <property type="evidence" value="ECO:0007669"/>
    <property type="project" value="InterPro"/>
</dbReference>
<dbReference type="GO" id="GO:0033075">
    <property type="term" value="P:isoquinoline alkaloid biosynthetic process"/>
    <property type="evidence" value="ECO:0007669"/>
    <property type="project" value="UniProtKB-ARBA"/>
</dbReference>
<sequence>MEHFFLVSMLILPVIVLFVSLYSLKFFLSKTPTGGGEERPPLPPGSTGWPIIGEGLQFLRAGLKGVPEKFFYDRMRKYSSETFTTSLLGEPVTFMGGAAGNKFLFSNEFKYISAWWPPSIRKIFPTSHQATIQEESRKLRKLYPQFLKPEALQRYVGVMDTMTRRHFEKNWDNKKEVTVFPLVKNFSFSLGCRLFLNIDDQARADELLVPFTTVAEGFLNMPIDLPGTPFNRAVKASKSIRNDFVSIIKQRKNDIAEKKATPTEDMLSHFIHFRDETGYKYMNNEMDIADMVLPLLIAGHDTTSSAITVVVKYLAELPHIYNEVLREQTEIAKSKGPGELLNWEDIQKMKYTWNVACEAMRLVPPLQGAFKQAMTDFTYAGYFIPKGWKLYWSAISTHKNPEYFPNPEKFDPSRFEGKGPAPYTYIPFGGGPGMCPGREFARLEILVFLHHVVRRYKWEKLIPRDQLKFKPFPFPTKGLPIRLQPHDQHHEQY</sequence>
<feature type="binding site" description="axial binding residue" evidence="8">
    <location>
        <position position="435"/>
    </location>
    <ligand>
        <name>heme</name>
        <dbReference type="ChEBI" id="CHEBI:30413"/>
    </ligand>
    <ligandPart>
        <name>Fe</name>
        <dbReference type="ChEBI" id="CHEBI:18248"/>
    </ligandPart>
</feature>
<evidence type="ECO:0000256" key="7">
    <source>
        <dbReference type="ARBA" id="ARBA00023033"/>
    </source>
</evidence>
<evidence type="ECO:0000256" key="4">
    <source>
        <dbReference type="ARBA" id="ARBA00022723"/>
    </source>
</evidence>
<dbReference type="CDD" id="cd11043">
    <property type="entry name" value="CYP90-like"/>
    <property type="match status" value="1"/>
</dbReference>
<dbReference type="GO" id="GO:0016125">
    <property type="term" value="P:sterol metabolic process"/>
    <property type="evidence" value="ECO:0007669"/>
    <property type="project" value="TreeGrafter"/>
</dbReference>
<evidence type="ECO:0000256" key="5">
    <source>
        <dbReference type="ARBA" id="ARBA00023002"/>
    </source>
</evidence>
<dbReference type="GO" id="GO:0005506">
    <property type="term" value="F:iron ion binding"/>
    <property type="evidence" value="ECO:0007669"/>
    <property type="project" value="InterPro"/>
</dbReference>
<dbReference type="PRINTS" id="PR00463">
    <property type="entry name" value="EP450I"/>
</dbReference>
<keyword evidence="3 8" id="KW-0349">Heme</keyword>
<dbReference type="PANTHER" id="PTHR24286:SF384">
    <property type="entry name" value="P450, PUTATIVE (EUROFUNG)-RELATED"/>
    <property type="match status" value="1"/>
</dbReference>
<keyword evidence="9" id="KW-0472">Membrane</keyword>
<keyword evidence="4 8" id="KW-0479">Metal-binding</keyword>
<evidence type="ECO:0000256" key="1">
    <source>
        <dbReference type="ARBA" id="ARBA00001971"/>
    </source>
</evidence>
<accession>A0A200R9F9</accession>
<gene>
    <name evidence="10" type="ORF">BVC80_521g133</name>
</gene>
<dbReference type="STRING" id="56857.A0A200R9F9"/>
<comment type="cofactor">
    <cofactor evidence="1 8">
        <name>heme</name>
        <dbReference type="ChEBI" id="CHEBI:30413"/>
    </cofactor>
</comment>
<dbReference type="AlphaFoldDB" id="A0A200R9F9"/>
<keyword evidence="9" id="KW-1133">Transmembrane helix</keyword>
<keyword evidence="7" id="KW-0503">Monooxygenase</keyword>
<evidence type="ECO:0000256" key="6">
    <source>
        <dbReference type="ARBA" id="ARBA00023004"/>
    </source>
</evidence>
<dbReference type="OrthoDB" id="1470350at2759"/>
<organism evidence="10 11">
    <name type="scientific">Macleaya cordata</name>
    <name type="common">Five-seeded plume-poppy</name>
    <name type="synonym">Bocconia cordata</name>
    <dbReference type="NCBI Taxonomy" id="56857"/>
    <lineage>
        <taxon>Eukaryota</taxon>
        <taxon>Viridiplantae</taxon>
        <taxon>Streptophyta</taxon>
        <taxon>Embryophyta</taxon>
        <taxon>Tracheophyta</taxon>
        <taxon>Spermatophyta</taxon>
        <taxon>Magnoliopsida</taxon>
        <taxon>Ranunculales</taxon>
        <taxon>Papaveraceae</taxon>
        <taxon>Papaveroideae</taxon>
        <taxon>Macleaya</taxon>
    </lineage>
</organism>
<keyword evidence="11" id="KW-1185">Reference proteome</keyword>
<dbReference type="PANTHER" id="PTHR24286">
    <property type="entry name" value="CYTOCHROME P450 26"/>
    <property type="match status" value="1"/>
</dbReference>
<dbReference type="Proteomes" id="UP000195402">
    <property type="component" value="Unassembled WGS sequence"/>
</dbReference>
<reference evidence="10 11" key="1">
    <citation type="journal article" date="2017" name="Mol. Plant">
        <title>The Genome of Medicinal Plant Macleaya cordata Provides New Insights into Benzylisoquinoline Alkaloids Metabolism.</title>
        <authorList>
            <person name="Liu X."/>
            <person name="Liu Y."/>
            <person name="Huang P."/>
            <person name="Ma Y."/>
            <person name="Qing Z."/>
            <person name="Tang Q."/>
            <person name="Cao H."/>
            <person name="Cheng P."/>
            <person name="Zheng Y."/>
            <person name="Yuan Z."/>
            <person name="Zhou Y."/>
            <person name="Liu J."/>
            <person name="Tang Z."/>
            <person name="Zhuo Y."/>
            <person name="Zhang Y."/>
            <person name="Yu L."/>
            <person name="Huang J."/>
            <person name="Yang P."/>
            <person name="Peng Q."/>
            <person name="Zhang J."/>
            <person name="Jiang W."/>
            <person name="Zhang Z."/>
            <person name="Lin K."/>
            <person name="Ro D.K."/>
            <person name="Chen X."/>
            <person name="Xiong X."/>
            <person name="Shang Y."/>
            <person name="Huang S."/>
            <person name="Zeng J."/>
        </authorList>
    </citation>
    <scope>NUCLEOTIDE SEQUENCE [LARGE SCALE GENOMIC DNA]</scope>
    <source>
        <strain evidence="11">cv. BLH2017</strain>
        <tissue evidence="10">Root</tissue>
    </source>
</reference>
<dbReference type="OMA" id="PGDINER"/>
<evidence type="ECO:0000256" key="9">
    <source>
        <dbReference type="SAM" id="Phobius"/>
    </source>
</evidence>
<dbReference type="InParanoid" id="A0A200R9F9"/>
<dbReference type="EMBL" id="MVGT01000213">
    <property type="protein sequence ID" value="OVA19320.1"/>
    <property type="molecule type" value="Genomic_DNA"/>
</dbReference>
<evidence type="ECO:0000256" key="2">
    <source>
        <dbReference type="ARBA" id="ARBA00010617"/>
    </source>
</evidence>
<comment type="similarity">
    <text evidence="2">Belongs to the cytochrome P450 family.</text>
</comment>
<feature type="transmembrane region" description="Helical" evidence="9">
    <location>
        <begin position="6"/>
        <end position="24"/>
    </location>
</feature>
<evidence type="ECO:0000256" key="3">
    <source>
        <dbReference type="ARBA" id="ARBA00022617"/>
    </source>
</evidence>
<dbReference type="InterPro" id="IPR002401">
    <property type="entry name" value="Cyt_P450_E_grp-I"/>
</dbReference>
<protein>
    <submittedName>
        <fullName evidence="10">Cytochrome P450</fullName>
    </submittedName>
</protein>
<dbReference type="InterPro" id="IPR036396">
    <property type="entry name" value="Cyt_P450_sf"/>
</dbReference>
<evidence type="ECO:0000313" key="10">
    <source>
        <dbReference type="EMBL" id="OVA19320.1"/>
    </source>
</evidence>
<proteinExistence type="inferred from homology"/>
<dbReference type="FunFam" id="1.10.630.10:FF:000022">
    <property type="entry name" value="Taxadiene 5-alpha hydroxylase"/>
    <property type="match status" value="1"/>
</dbReference>
<keyword evidence="6 8" id="KW-0408">Iron</keyword>
<keyword evidence="5" id="KW-0560">Oxidoreductase</keyword>
<dbReference type="GO" id="GO:0004497">
    <property type="term" value="F:monooxygenase activity"/>
    <property type="evidence" value="ECO:0007669"/>
    <property type="project" value="UniProtKB-KW"/>
</dbReference>
<name>A0A200R9F9_MACCD</name>
<evidence type="ECO:0000313" key="11">
    <source>
        <dbReference type="Proteomes" id="UP000195402"/>
    </source>
</evidence>
<dbReference type="Pfam" id="PF00067">
    <property type="entry name" value="p450"/>
    <property type="match status" value="1"/>
</dbReference>
<dbReference type="PRINTS" id="PR00385">
    <property type="entry name" value="P450"/>
</dbReference>
<comment type="caution">
    <text evidence="10">The sequence shown here is derived from an EMBL/GenBank/DDBJ whole genome shotgun (WGS) entry which is preliminary data.</text>
</comment>
<dbReference type="SUPFAM" id="SSF48264">
    <property type="entry name" value="Cytochrome P450"/>
    <property type="match status" value="1"/>
</dbReference>
<dbReference type="GO" id="GO:0016705">
    <property type="term" value="F:oxidoreductase activity, acting on paired donors, with incorporation or reduction of molecular oxygen"/>
    <property type="evidence" value="ECO:0007669"/>
    <property type="project" value="InterPro"/>
</dbReference>
<keyword evidence="9" id="KW-0812">Transmembrane</keyword>
<dbReference type="FunCoup" id="A0A200R9F9">
    <property type="interactions" value="143"/>
</dbReference>
<evidence type="ECO:0000256" key="8">
    <source>
        <dbReference type="PIRSR" id="PIRSR602401-1"/>
    </source>
</evidence>